<dbReference type="Proteomes" id="UP000811255">
    <property type="component" value="Unassembled WGS sequence"/>
</dbReference>
<sequence>MPAIEGTSSAQLPRLQLFGRFRLTQAGKDISLPGRKARAILAYLSLAADLAATREQLSYLMWTDRGSDQARASLRQSLKELRELAAIGTAVTTTRDEVKLDRTRLAIDLYEVGHAATSHDLDTLAGLLDEIRGDLLEDFLDVSPGFDDWLLAERPRQRELVLAQAVGAVEANGLADMKNARNILRSLDRIDPVNEAVVRLGMRLDHAGGDGASLHRRYRQLCDRLEREFQALPSEETRALLHALTSGTPQLAVTSVPAQPAAPARPAAGAEPQRLCGDMLPLVLVAPLQTHGEDGALASLAQFCADDMRTSISRIRGIQVLAVDGSEADAVVQQSEDALGLYLLSGSIHQVADDYRVTLQLANGQNRVIIWSDSLRFGSAGAEMLDTIVAKAAGATLPAIDRDLEARLRQSSEDLDDDRTIYTRARLLIRTSGHLEAVQEGVRLLEALAERDPQHLGARLLLIRMYNTAFWQQICGHDVGHFRELSDGHLQAAAAIAPGHFEVRVRQAWCQLRSGETASARRSLEAALKTVSHDADLVNMCAMGLCHIGDLDEAERLMQQAFFLNPLPPSDYHADYAVILALRGDHETAEEHFAVSGEEGMQYAAVRIANATMLNGGASKTSQVAARLVADFHRAWQQERKPGLQDVLDWFGYAMPLNPPENLAWVRSGLQRTLEPIWPA</sequence>
<dbReference type="Gene3D" id="1.25.40.10">
    <property type="entry name" value="Tetratricopeptide repeat domain"/>
    <property type="match status" value="2"/>
</dbReference>
<dbReference type="EMBL" id="JAHFVK010000002">
    <property type="protein sequence ID" value="MBT2135081.1"/>
    <property type="molecule type" value="Genomic_DNA"/>
</dbReference>
<dbReference type="SUPFAM" id="SSF46894">
    <property type="entry name" value="C-terminal effector domain of the bipartite response regulators"/>
    <property type="match status" value="1"/>
</dbReference>
<feature type="domain" description="Bacterial transcriptional activator" evidence="1">
    <location>
        <begin position="100"/>
        <end position="245"/>
    </location>
</feature>
<keyword evidence="3" id="KW-1185">Reference proteome</keyword>
<dbReference type="InterPro" id="IPR005158">
    <property type="entry name" value="BTAD"/>
</dbReference>
<evidence type="ECO:0000313" key="3">
    <source>
        <dbReference type="Proteomes" id="UP000811255"/>
    </source>
</evidence>
<accession>A0ABS5W5Q4</accession>
<dbReference type="InterPro" id="IPR016032">
    <property type="entry name" value="Sig_transdc_resp-reg_C-effctor"/>
</dbReference>
<name>A0ABS5W5Q4_9SPHN</name>
<reference evidence="2 3" key="1">
    <citation type="submission" date="2021-05" db="EMBL/GenBank/DDBJ databases">
        <title>Croceibacterium sp. LX-88 genome sequence.</title>
        <authorList>
            <person name="Luo X."/>
        </authorList>
    </citation>
    <scope>NUCLEOTIDE SEQUENCE [LARGE SCALE GENOMIC DNA]</scope>
    <source>
        <strain evidence="2 3">LX-88</strain>
    </source>
</reference>
<dbReference type="SMART" id="SM01043">
    <property type="entry name" value="BTAD"/>
    <property type="match status" value="1"/>
</dbReference>
<organism evidence="2 3">
    <name type="scientific">Croceibacterium selenioxidans</name>
    <dbReference type="NCBI Taxonomy" id="2838833"/>
    <lineage>
        <taxon>Bacteria</taxon>
        <taxon>Pseudomonadati</taxon>
        <taxon>Pseudomonadota</taxon>
        <taxon>Alphaproteobacteria</taxon>
        <taxon>Sphingomonadales</taxon>
        <taxon>Erythrobacteraceae</taxon>
        <taxon>Croceibacterium</taxon>
    </lineage>
</organism>
<dbReference type="RefSeq" id="WP_214536669.1">
    <property type="nucleotide sequence ID" value="NZ_JAHFVK010000002.1"/>
</dbReference>
<dbReference type="InterPro" id="IPR051677">
    <property type="entry name" value="AfsR-DnrI-RedD_regulator"/>
</dbReference>
<dbReference type="Gene3D" id="1.10.10.10">
    <property type="entry name" value="Winged helix-like DNA-binding domain superfamily/Winged helix DNA-binding domain"/>
    <property type="match status" value="1"/>
</dbReference>
<dbReference type="InterPro" id="IPR011990">
    <property type="entry name" value="TPR-like_helical_dom_sf"/>
</dbReference>
<evidence type="ECO:0000313" key="2">
    <source>
        <dbReference type="EMBL" id="MBT2135081.1"/>
    </source>
</evidence>
<protein>
    <recommendedName>
        <fullName evidence="1">Bacterial transcriptional activator domain-containing protein</fullName>
    </recommendedName>
</protein>
<evidence type="ECO:0000259" key="1">
    <source>
        <dbReference type="SMART" id="SM01043"/>
    </source>
</evidence>
<dbReference type="PANTHER" id="PTHR35807">
    <property type="entry name" value="TRANSCRIPTIONAL REGULATOR REDD-RELATED"/>
    <property type="match status" value="1"/>
</dbReference>
<comment type="caution">
    <text evidence="2">The sequence shown here is derived from an EMBL/GenBank/DDBJ whole genome shotgun (WGS) entry which is preliminary data.</text>
</comment>
<dbReference type="SUPFAM" id="SSF48452">
    <property type="entry name" value="TPR-like"/>
    <property type="match status" value="1"/>
</dbReference>
<proteinExistence type="predicted"/>
<dbReference type="InterPro" id="IPR036388">
    <property type="entry name" value="WH-like_DNA-bd_sf"/>
</dbReference>
<gene>
    <name evidence="2" type="ORF">KK137_12150</name>
</gene>